<accession>A0A8S3I4C5</accession>
<proteinExistence type="predicted"/>
<name>A0A8S3I4C5_9BILA</name>
<organism evidence="2 3">
    <name type="scientific">Rotaria magnacalcarata</name>
    <dbReference type="NCBI Taxonomy" id="392030"/>
    <lineage>
        <taxon>Eukaryota</taxon>
        <taxon>Metazoa</taxon>
        <taxon>Spiralia</taxon>
        <taxon>Gnathifera</taxon>
        <taxon>Rotifera</taxon>
        <taxon>Eurotatoria</taxon>
        <taxon>Bdelloidea</taxon>
        <taxon>Philodinida</taxon>
        <taxon>Philodinidae</taxon>
        <taxon>Rotaria</taxon>
    </lineage>
</organism>
<feature type="region of interest" description="Disordered" evidence="1">
    <location>
        <begin position="1"/>
        <end position="50"/>
    </location>
</feature>
<feature type="compositionally biased region" description="Polar residues" evidence="1">
    <location>
        <begin position="1"/>
        <end position="21"/>
    </location>
</feature>
<evidence type="ECO:0000313" key="3">
    <source>
        <dbReference type="Proteomes" id="UP000676336"/>
    </source>
</evidence>
<sequence>QNPVHELNSLSEKLTLSSSRQIRPGDRVKTTSKKKYIDHQTSSSLNESNPYLRSIETLEEYRNKTTKPIQLMNNRQSSKTKFDQQQANTLKNRHHGL</sequence>
<feature type="region of interest" description="Disordered" evidence="1">
    <location>
        <begin position="66"/>
        <end position="97"/>
    </location>
</feature>
<dbReference type="AlphaFoldDB" id="A0A8S3I4C5"/>
<feature type="non-terminal residue" evidence="2">
    <location>
        <position position="1"/>
    </location>
</feature>
<reference evidence="2" key="1">
    <citation type="submission" date="2021-02" db="EMBL/GenBank/DDBJ databases">
        <authorList>
            <person name="Nowell W R."/>
        </authorList>
    </citation>
    <scope>NUCLEOTIDE SEQUENCE</scope>
</reference>
<feature type="compositionally biased region" description="Polar residues" evidence="1">
    <location>
        <begin position="66"/>
        <end position="90"/>
    </location>
</feature>
<comment type="caution">
    <text evidence="2">The sequence shown here is derived from an EMBL/GenBank/DDBJ whole genome shotgun (WGS) entry which is preliminary data.</text>
</comment>
<evidence type="ECO:0000256" key="1">
    <source>
        <dbReference type="SAM" id="MobiDB-lite"/>
    </source>
</evidence>
<gene>
    <name evidence="2" type="ORF">SMN809_LOCUS72832</name>
</gene>
<protein>
    <submittedName>
        <fullName evidence="2">Uncharacterized protein</fullName>
    </submittedName>
</protein>
<feature type="compositionally biased region" description="Polar residues" evidence="1">
    <location>
        <begin position="39"/>
        <end position="50"/>
    </location>
</feature>
<evidence type="ECO:0000313" key="2">
    <source>
        <dbReference type="EMBL" id="CAF5192698.1"/>
    </source>
</evidence>
<dbReference type="EMBL" id="CAJOBI010326562">
    <property type="protein sequence ID" value="CAF5192698.1"/>
    <property type="molecule type" value="Genomic_DNA"/>
</dbReference>
<dbReference type="Proteomes" id="UP000676336">
    <property type="component" value="Unassembled WGS sequence"/>
</dbReference>